<dbReference type="FunFam" id="2.40.10.10:FF:000039">
    <property type="entry name" value="Brain-specific serine protease 4"/>
    <property type="match status" value="1"/>
</dbReference>
<feature type="domain" description="Peptidase S1" evidence="13">
    <location>
        <begin position="43"/>
        <end position="301"/>
    </location>
</feature>
<dbReference type="SMART" id="SM00020">
    <property type="entry name" value="Tryp_SPc"/>
    <property type="match status" value="2"/>
</dbReference>
<evidence type="ECO:0000256" key="4">
    <source>
        <dbReference type="ARBA" id="ARBA00022801"/>
    </source>
</evidence>
<dbReference type="FunFam" id="2.40.10.10:FF:000106">
    <property type="entry name" value="Probable threonine protease PRSS50"/>
    <property type="match status" value="1"/>
</dbReference>
<name>A0A5F7ZGK0_MACMU</name>
<reference evidence="15" key="1">
    <citation type="journal article" date="2007" name="Science">
        <title>Evolutionary and biomedical insights from the rhesus macaque genome.</title>
        <authorList>
            <person name="Gibbs R.A."/>
            <person name="Rogers J."/>
            <person name="Katze M.G."/>
            <person name="Bumgarner R."/>
            <person name="Weinstock G.M."/>
            <person name="Mardis E.R."/>
            <person name="Remington K.A."/>
            <person name="Strausberg R.L."/>
            <person name="Venter J.C."/>
            <person name="Wilson R.K."/>
            <person name="Batzer M.A."/>
            <person name="Bustamante C.D."/>
            <person name="Eichler E.E."/>
            <person name="Hahn M.W."/>
            <person name="Hardison R.C."/>
            <person name="Makova K.D."/>
            <person name="Miller W."/>
            <person name="Milosavljevic A."/>
            <person name="Palermo R.E."/>
            <person name="Siepel A."/>
            <person name="Sikela J.M."/>
            <person name="Attaway T."/>
            <person name="Bell S."/>
            <person name="Bernard K.E."/>
            <person name="Buhay C.J."/>
            <person name="Chandrabose M.N."/>
            <person name="Dao M."/>
            <person name="Davis C."/>
            <person name="Delehaunty K.D."/>
            <person name="Ding Y."/>
            <person name="Dinh H.H."/>
            <person name="Dugan-Rocha S."/>
            <person name="Fulton L.A."/>
            <person name="Gabisi R.A."/>
            <person name="Garner T.T."/>
            <person name="Godfrey J."/>
            <person name="Hawes A.C."/>
            <person name="Hernandez J."/>
            <person name="Hines S."/>
            <person name="Holder M."/>
            <person name="Hume J."/>
            <person name="Jhangiani S.N."/>
            <person name="Joshi V."/>
            <person name="Khan Z.M."/>
            <person name="Kirkness E.F."/>
            <person name="Cree A."/>
            <person name="Fowler R.G."/>
            <person name="Lee S."/>
            <person name="Lewis L.R."/>
            <person name="Li Z."/>
            <person name="Liu Y.-S."/>
            <person name="Moore S.M."/>
            <person name="Muzny D."/>
            <person name="Nazareth L.V."/>
            <person name="Ngo D.N."/>
            <person name="Okwuonu G.O."/>
            <person name="Pai G."/>
            <person name="Parker D."/>
            <person name="Paul H.A."/>
            <person name="Pfannkoch C."/>
            <person name="Pohl C.S."/>
            <person name="Rogers Y.-H.C."/>
            <person name="Ruiz S.J."/>
            <person name="Sabo A."/>
            <person name="Santibanez J."/>
            <person name="Schneider B.W."/>
            <person name="Smith S.M."/>
            <person name="Sodergren E."/>
            <person name="Svatek A.F."/>
            <person name="Utterback T.R."/>
            <person name="Vattathil S."/>
            <person name="Warren W."/>
            <person name="White C.S."/>
            <person name="Chinwalla A.T."/>
            <person name="Feng Y."/>
            <person name="Halpern A.L."/>
            <person name="Hillier L.W."/>
            <person name="Huang X."/>
            <person name="Minx P."/>
            <person name="Nelson J.O."/>
            <person name="Pepin K.H."/>
            <person name="Qin X."/>
            <person name="Sutton G.G."/>
            <person name="Venter E."/>
            <person name="Walenz B.P."/>
            <person name="Wallis J.W."/>
            <person name="Worley K.C."/>
            <person name="Yang S.-P."/>
            <person name="Jones S.M."/>
            <person name="Marra M.A."/>
            <person name="Rocchi M."/>
            <person name="Schein J.E."/>
            <person name="Baertsch R."/>
            <person name="Clarke L."/>
            <person name="Csuros M."/>
            <person name="Glasscock J."/>
            <person name="Harris R.A."/>
            <person name="Havlak P."/>
            <person name="Jackson A.R."/>
            <person name="Jiang H."/>
            <person name="Liu Y."/>
            <person name="Messina D.N."/>
            <person name="Shen Y."/>
            <person name="Song H.X.-Z."/>
            <person name="Wylie T."/>
            <person name="Zhang L."/>
            <person name="Birney E."/>
            <person name="Han K."/>
            <person name="Konkel M.K."/>
            <person name="Lee J."/>
            <person name="Smit A.F.A."/>
            <person name="Ullmer B."/>
            <person name="Wang H."/>
            <person name="Xing J."/>
            <person name="Burhans R."/>
            <person name="Cheng Z."/>
            <person name="Karro J.E."/>
            <person name="Ma J."/>
            <person name="Raney B."/>
            <person name="She X."/>
            <person name="Cox M.J."/>
            <person name="Demuth J.P."/>
            <person name="Dumas L.J."/>
            <person name="Han S.-G."/>
            <person name="Hopkins J."/>
            <person name="Karimpour-Fard A."/>
            <person name="Kim Y.H."/>
            <person name="Pollack J.R."/>
            <person name="Vinar T."/>
            <person name="Addo-Quaye C."/>
            <person name="Degenhardt J."/>
            <person name="Denby A."/>
            <person name="Hubisz M.J."/>
            <person name="Indap A."/>
            <person name="Kosiol C."/>
            <person name="Lahn B.T."/>
            <person name="Lawson H.A."/>
            <person name="Marklein A."/>
            <person name="Nielsen R."/>
            <person name="Vallender E.J."/>
            <person name="Clark A.G."/>
            <person name="Ferguson B."/>
            <person name="Hernandez R.D."/>
            <person name="Hirani K."/>
            <person name="Kehrer-Sawatzki H."/>
            <person name="Kolb J."/>
            <person name="Patil S."/>
            <person name="Pu L.-L."/>
            <person name="Ren Y."/>
            <person name="Smith D.G."/>
            <person name="Wheeler D.A."/>
            <person name="Schenck I."/>
            <person name="Ball E.V."/>
            <person name="Chen R."/>
            <person name="Cooper D.N."/>
            <person name="Giardine B."/>
            <person name="Hsu F."/>
            <person name="Kent W.J."/>
            <person name="Lesk A."/>
            <person name="Nelson D.L."/>
            <person name="O'brien W.E."/>
            <person name="Pruefer K."/>
            <person name="Stenson P.D."/>
            <person name="Wallace J.C."/>
            <person name="Ke H."/>
            <person name="Liu X.-M."/>
            <person name="Wang P."/>
            <person name="Xiang A.P."/>
            <person name="Yang F."/>
            <person name="Barber G.P."/>
            <person name="Haussler D."/>
            <person name="Karolchik D."/>
            <person name="Kern A.D."/>
            <person name="Kuhn R.M."/>
            <person name="Smith K.E."/>
            <person name="Zwieg A.S."/>
        </authorList>
    </citation>
    <scope>NUCLEOTIDE SEQUENCE [LARGE SCALE GENOMIC DNA]</scope>
    <source>
        <strain evidence="15">17573</strain>
    </source>
</reference>
<protein>
    <recommendedName>
        <fullName evidence="9">Probable threonine protease PRSS50</fullName>
    </recommendedName>
    <alternativeName>
        <fullName evidence="10">Serine protease 50</fullName>
    </alternativeName>
    <alternativeName>
        <fullName evidence="11">Testis-specific protease-like protein 50</fullName>
    </alternativeName>
</protein>
<dbReference type="AlphaFoldDB" id="A0A5F7ZGK0"/>
<dbReference type="Proteomes" id="UP000006718">
    <property type="component" value="Chromosome 2"/>
</dbReference>
<dbReference type="GeneTree" id="ENSGT00940000162593"/>
<accession>A0A5F7ZGK0</accession>
<dbReference type="FunFam" id="2.40.10.10:FF:000127">
    <property type="entry name" value="Probable threonine protease PRSS50"/>
    <property type="match status" value="1"/>
</dbReference>
<dbReference type="Ensembl" id="ENSMMUT00000082597.1">
    <property type="protein sequence ID" value="ENSMMUP00000063750.1"/>
    <property type="gene ID" value="ENSMMUG00000055946.1"/>
</dbReference>
<keyword evidence="7" id="KW-0325">Glycoprotein</keyword>
<dbReference type="GO" id="GO:0008236">
    <property type="term" value="F:serine-type peptidase activity"/>
    <property type="evidence" value="ECO:0000318"/>
    <property type="project" value="GO_Central"/>
</dbReference>
<dbReference type="CDD" id="cd00190">
    <property type="entry name" value="Tryp_SPc"/>
    <property type="match status" value="2"/>
</dbReference>
<dbReference type="GO" id="GO:0005783">
    <property type="term" value="C:endoplasmic reticulum"/>
    <property type="evidence" value="ECO:0000318"/>
    <property type="project" value="GO_Central"/>
</dbReference>
<feature type="domain" description="Peptidase S1" evidence="13">
    <location>
        <begin position="340"/>
        <end position="605"/>
    </location>
</feature>
<evidence type="ECO:0000256" key="1">
    <source>
        <dbReference type="ARBA" id="ARBA00022670"/>
    </source>
</evidence>
<dbReference type="FunCoup" id="A0A5F7ZGK0">
    <property type="interactions" value="127"/>
</dbReference>
<evidence type="ECO:0000256" key="12">
    <source>
        <dbReference type="SAM" id="MobiDB-lite"/>
    </source>
</evidence>
<organism evidence="14 15">
    <name type="scientific">Macaca mulatta</name>
    <name type="common">Rhesus macaque</name>
    <dbReference type="NCBI Taxonomy" id="9544"/>
    <lineage>
        <taxon>Eukaryota</taxon>
        <taxon>Metazoa</taxon>
        <taxon>Chordata</taxon>
        <taxon>Craniata</taxon>
        <taxon>Vertebrata</taxon>
        <taxon>Euteleostomi</taxon>
        <taxon>Mammalia</taxon>
        <taxon>Eutheria</taxon>
        <taxon>Euarchontoglires</taxon>
        <taxon>Primates</taxon>
        <taxon>Haplorrhini</taxon>
        <taxon>Catarrhini</taxon>
        <taxon>Cercopithecidae</taxon>
        <taxon>Cercopithecinae</taxon>
        <taxon>Macaca</taxon>
    </lineage>
</organism>
<keyword evidence="3" id="KW-0732">Signal</keyword>
<dbReference type="GO" id="GO:0006508">
    <property type="term" value="P:proteolysis"/>
    <property type="evidence" value="ECO:0007669"/>
    <property type="project" value="UniProtKB-KW"/>
</dbReference>
<dbReference type="PaxDb" id="9544-ENSMMUP00000027985"/>
<dbReference type="Gene3D" id="2.40.10.10">
    <property type="entry name" value="Trypsin-like serine proteases"/>
    <property type="match status" value="3"/>
</dbReference>
<reference evidence="14" key="3">
    <citation type="submission" date="2025-08" db="UniProtKB">
        <authorList>
            <consortium name="Ensembl"/>
        </authorList>
    </citation>
    <scope>IDENTIFICATION</scope>
    <source>
        <strain evidence="14">17573</strain>
    </source>
</reference>
<dbReference type="SUPFAM" id="SSF50494">
    <property type="entry name" value="Trypsin-like serine proteases"/>
    <property type="match status" value="2"/>
</dbReference>
<evidence type="ECO:0000256" key="3">
    <source>
        <dbReference type="ARBA" id="ARBA00022729"/>
    </source>
</evidence>
<dbReference type="OMA" id="RNGIHIC"/>
<evidence type="ECO:0000256" key="10">
    <source>
        <dbReference type="ARBA" id="ARBA00075622"/>
    </source>
</evidence>
<dbReference type="ExpressionAtlas" id="A0A5F7ZGK0">
    <property type="expression patterns" value="baseline"/>
</dbReference>
<dbReference type="GO" id="GO:0004298">
    <property type="term" value="F:threonine-type endopeptidase activity"/>
    <property type="evidence" value="ECO:0000318"/>
    <property type="project" value="GO_Central"/>
</dbReference>
<dbReference type="InterPro" id="IPR001254">
    <property type="entry name" value="Trypsin_dom"/>
</dbReference>
<keyword evidence="6" id="KW-1015">Disulfide bond</keyword>
<proteinExistence type="predicted"/>
<evidence type="ECO:0000256" key="11">
    <source>
        <dbReference type="ARBA" id="ARBA00080183"/>
    </source>
</evidence>
<feature type="region of interest" description="Disordered" evidence="12">
    <location>
        <begin position="296"/>
        <end position="315"/>
    </location>
</feature>
<dbReference type="InterPro" id="IPR009003">
    <property type="entry name" value="Peptidase_S1_PA"/>
</dbReference>
<evidence type="ECO:0000256" key="2">
    <source>
        <dbReference type="ARBA" id="ARBA00022698"/>
    </source>
</evidence>
<sequence length="632" mass="70249">MACGPGYLQGLTAPLSSARLENQPYIEGPWLRACGQTNVSCRVVKGKLVEVGKWPWQVSILFLGTYICSGSLIHHQWILTAAHCLQRSKDPNLYTVMVGVHHLPENGTQLPLIRMTIHKDFSNLVSQDIALLKLRNSIPWTPLVQPVCLPNIKFKPSIGSMCWVIGWGTTGKKVTPSTPYSLHEVAVRIVNNDICRQRYQFLFLKDKKSFIGNDVLCARSEWGLDTCQVDSGSSLVCQMNKTWIQIGVVSWSFSCGRRHFPGCWGAGEAPGALSTADPANQSTRCAPKATCPSGWPRLPQQAPTTQTLPSTTQTLPSTTQTLLSTTQTLLSTTIATQSPVSEGKVDPYHSCGFSYEQDLTLRDPEAMARRWPWMVSVQANGTHICAGTIIASQWVVTVAHCLTRRDVIYSVRVGSPWIDQMTQTASDVLVLQVIVHSKYRAQRFWSWVGHANDIGLLKLKQALKYSKYVRPICLPGTDYVVKDHSLCTVTGWGLSKADGMWPQFRTIQEKEVIILNNKDCDNFYHNFTKIPSLVRIIKSQMICAEDTRREQFCYELTGEPLVCSMEGTWYLVGLVSWGAGCQKSEAPPIYLHIASYQNWIWDCLSGQALALPAPSRALLLALPLPLSLLAAL</sequence>
<dbReference type="PROSITE" id="PS00134">
    <property type="entry name" value="TRYPSIN_HIS"/>
    <property type="match status" value="1"/>
</dbReference>
<evidence type="ECO:0000256" key="9">
    <source>
        <dbReference type="ARBA" id="ARBA00072446"/>
    </source>
</evidence>
<dbReference type="STRING" id="9544.ENSMMUP00000063750"/>
<dbReference type="InterPro" id="IPR043504">
    <property type="entry name" value="Peptidase_S1_PA_chymotrypsin"/>
</dbReference>
<feature type="compositionally biased region" description="Low complexity" evidence="12">
    <location>
        <begin position="298"/>
        <end position="315"/>
    </location>
</feature>
<keyword evidence="1" id="KW-0645">Protease</keyword>
<keyword evidence="2" id="KW-0888">Threonine protease</keyword>
<dbReference type="PRINTS" id="PR00722">
    <property type="entry name" value="CHYMOTRYPSIN"/>
</dbReference>
<gene>
    <name evidence="14" type="primary">PRSS50</name>
</gene>
<dbReference type="PROSITE" id="PS50240">
    <property type="entry name" value="TRYPSIN_DOM"/>
    <property type="match status" value="2"/>
</dbReference>
<evidence type="ECO:0000259" key="13">
    <source>
        <dbReference type="PROSITE" id="PS50240"/>
    </source>
</evidence>
<dbReference type="InterPro" id="IPR001314">
    <property type="entry name" value="Peptidase_S1A"/>
</dbReference>
<dbReference type="PANTHER" id="PTHR24253">
    <property type="entry name" value="TRANSMEMBRANE PROTEASE SERINE"/>
    <property type="match status" value="1"/>
</dbReference>
<dbReference type="InParanoid" id="A0A5F7ZGK0"/>
<evidence type="ECO:0000256" key="5">
    <source>
        <dbReference type="ARBA" id="ARBA00022825"/>
    </source>
</evidence>
<dbReference type="VEuPathDB" id="HostDB:ENSMMUG00000055946"/>
<dbReference type="PANTHER" id="PTHR24253:SF35">
    <property type="entry name" value="THREONINE PROTEASE PRSS50-RELATED"/>
    <property type="match status" value="1"/>
</dbReference>
<dbReference type="Pfam" id="PF00089">
    <property type="entry name" value="Trypsin"/>
    <property type="match status" value="2"/>
</dbReference>
<keyword evidence="5" id="KW-0720">Serine protease</keyword>
<dbReference type="InterPro" id="IPR018114">
    <property type="entry name" value="TRYPSIN_HIS"/>
</dbReference>
<evidence type="ECO:0000256" key="8">
    <source>
        <dbReference type="ARBA" id="ARBA00056912"/>
    </source>
</evidence>
<reference evidence="14" key="2">
    <citation type="submission" date="2019-01" db="EMBL/GenBank/DDBJ databases">
        <authorList>
            <person name="Graves T."/>
            <person name="Eichler E.E."/>
            <person name="Wilson R.K."/>
        </authorList>
    </citation>
    <scope>NUCLEOTIDE SEQUENCE [LARGE SCALE GENOMIC DNA]</scope>
    <source>
        <strain evidence="14">17573</strain>
    </source>
</reference>
<comment type="function">
    <text evidence="8">May be involved in proteolysis through its threonine endopeptidase activity.</text>
</comment>
<evidence type="ECO:0000313" key="15">
    <source>
        <dbReference type="Proteomes" id="UP000006718"/>
    </source>
</evidence>
<dbReference type="SMR" id="A0A5F7ZGK0"/>
<keyword evidence="15" id="KW-1185">Reference proteome</keyword>
<dbReference type="Bgee" id="ENSMMUG00000055946">
    <property type="expression patterns" value="Expressed in spermatid and 6 other cell types or tissues"/>
</dbReference>
<evidence type="ECO:0000256" key="6">
    <source>
        <dbReference type="ARBA" id="ARBA00023157"/>
    </source>
</evidence>
<reference evidence="14" key="4">
    <citation type="submission" date="2025-09" db="UniProtKB">
        <authorList>
            <consortium name="Ensembl"/>
        </authorList>
    </citation>
    <scope>IDENTIFICATION</scope>
    <source>
        <strain evidence="14">17573</strain>
    </source>
</reference>
<evidence type="ECO:0000256" key="7">
    <source>
        <dbReference type="ARBA" id="ARBA00023180"/>
    </source>
</evidence>
<dbReference type="GO" id="GO:0004252">
    <property type="term" value="F:serine-type endopeptidase activity"/>
    <property type="evidence" value="ECO:0007669"/>
    <property type="project" value="InterPro"/>
</dbReference>
<evidence type="ECO:0000313" key="14">
    <source>
        <dbReference type="Ensembl" id="ENSMMUP00000063750.1"/>
    </source>
</evidence>
<keyword evidence="4" id="KW-0378">Hydrolase</keyword>